<feature type="transmembrane region" description="Helical" evidence="8">
    <location>
        <begin position="97"/>
        <end position="119"/>
    </location>
</feature>
<dbReference type="Gene3D" id="1.20.1250.20">
    <property type="entry name" value="MFS general substrate transporter like domains"/>
    <property type="match status" value="1"/>
</dbReference>
<dbReference type="PRINTS" id="PR00171">
    <property type="entry name" value="SUGRTRNSPORT"/>
</dbReference>
<reference evidence="10 11" key="1">
    <citation type="journal article" date="2017" name="Genome Announc.">
        <title>Genome sequence of the saprophytic ascomycete Epicoccum nigrum ICMP 19927 strain isolated from New Zealand.</title>
        <authorList>
            <person name="Fokin M."/>
            <person name="Fleetwood D."/>
            <person name="Weir B.S."/>
            <person name="Villas-Boas S.G."/>
        </authorList>
    </citation>
    <scope>NUCLEOTIDE SEQUENCE [LARGE SCALE GENOMIC DNA]</scope>
    <source>
        <strain evidence="10 11">ICMP 19927</strain>
    </source>
</reference>
<dbReference type="SUPFAM" id="SSF103473">
    <property type="entry name" value="MFS general substrate transporter"/>
    <property type="match status" value="1"/>
</dbReference>
<dbReference type="OMA" id="VTCVLVY"/>
<evidence type="ECO:0000256" key="6">
    <source>
        <dbReference type="ARBA" id="ARBA00023136"/>
    </source>
</evidence>
<evidence type="ECO:0000313" key="11">
    <source>
        <dbReference type="Proteomes" id="UP000193240"/>
    </source>
</evidence>
<dbReference type="PANTHER" id="PTHR48022">
    <property type="entry name" value="PLASTIDIC GLUCOSE TRANSPORTER 4"/>
    <property type="match status" value="1"/>
</dbReference>
<dbReference type="InterPro" id="IPR005828">
    <property type="entry name" value="MFS_sugar_transport-like"/>
</dbReference>
<evidence type="ECO:0000256" key="3">
    <source>
        <dbReference type="ARBA" id="ARBA00022448"/>
    </source>
</evidence>
<dbReference type="Pfam" id="PF00083">
    <property type="entry name" value="Sugar_tr"/>
    <property type="match status" value="1"/>
</dbReference>
<dbReference type="PROSITE" id="PS00217">
    <property type="entry name" value="SUGAR_TRANSPORT_2"/>
    <property type="match status" value="1"/>
</dbReference>
<keyword evidence="6 8" id="KW-0472">Membrane</keyword>
<dbReference type="CDD" id="cd17356">
    <property type="entry name" value="MFS_HXT"/>
    <property type="match status" value="1"/>
</dbReference>
<comment type="similarity">
    <text evidence="2 7">Belongs to the major facilitator superfamily. Sugar transporter (TC 2.A.1.1) family.</text>
</comment>
<dbReference type="Proteomes" id="UP000193240">
    <property type="component" value="Unassembled WGS sequence"/>
</dbReference>
<evidence type="ECO:0000256" key="4">
    <source>
        <dbReference type="ARBA" id="ARBA00022692"/>
    </source>
</evidence>
<feature type="transmembrane region" description="Helical" evidence="8">
    <location>
        <begin position="6"/>
        <end position="24"/>
    </location>
</feature>
<keyword evidence="3 7" id="KW-0813">Transport</keyword>
<keyword evidence="11" id="KW-1185">Reference proteome</keyword>
<dbReference type="EMBL" id="KZ107845">
    <property type="protein sequence ID" value="OSS48844.1"/>
    <property type="molecule type" value="Genomic_DNA"/>
</dbReference>
<evidence type="ECO:0000256" key="5">
    <source>
        <dbReference type="ARBA" id="ARBA00022989"/>
    </source>
</evidence>
<feature type="transmembrane region" description="Helical" evidence="8">
    <location>
        <begin position="425"/>
        <end position="444"/>
    </location>
</feature>
<gene>
    <name evidence="10" type="ORF">B5807_06756</name>
</gene>
<evidence type="ECO:0000256" key="7">
    <source>
        <dbReference type="RuleBase" id="RU003346"/>
    </source>
</evidence>
<dbReference type="GO" id="GO:0016020">
    <property type="term" value="C:membrane"/>
    <property type="evidence" value="ECO:0007669"/>
    <property type="project" value="UniProtKB-SubCell"/>
</dbReference>
<dbReference type="InterPro" id="IPR050360">
    <property type="entry name" value="MFS_Sugar_Transporters"/>
</dbReference>
<feature type="transmembrane region" description="Helical" evidence="8">
    <location>
        <begin position="456"/>
        <end position="474"/>
    </location>
</feature>
<dbReference type="FunFam" id="1.20.1250.20:FF:000026">
    <property type="entry name" value="MFS quinate transporter QutD"/>
    <property type="match status" value="1"/>
</dbReference>
<feature type="transmembrane region" description="Helical" evidence="8">
    <location>
        <begin position="341"/>
        <end position="363"/>
    </location>
</feature>
<dbReference type="NCBIfam" id="TIGR00879">
    <property type="entry name" value="SP"/>
    <property type="match status" value="1"/>
</dbReference>
<dbReference type="GO" id="GO:0005351">
    <property type="term" value="F:carbohydrate:proton symporter activity"/>
    <property type="evidence" value="ECO:0007669"/>
    <property type="project" value="TreeGrafter"/>
</dbReference>
<feature type="transmembrane region" description="Helical" evidence="8">
    <location>
        <begin position="317"/>
        <end position="334"/>
    </location>
</feature>
<evidence type="ECO:0000256" key="1">
    <source>
        <dbReference type="ARBA" id="ARBA00004141"/>
    </source>
</evidence>
<feature type="transmembrane region" description="Helical" evidence="8">
    <location>
        <begin position="277"/>
        <end position="297"/>
    </location>
</feature>
<keyword evidence="5 8" id="KW-1133">Transmembrane helix</keyword>
<evidence type="ECO:0000313" key="10">
    <source>
        <dbReference type="EMBL" id="OSS48844.1"/>
    </source>
</evidence>
<organism evidence="10 11">
    <name type="scientific">Epicoccum nigrum</name>
    <name type="common">Soil fungus</name>
    <name type="synonym">Epicoccum purpurascens</name>
    <dbReference type="NCBI Taxonomy" id="105696"/>
    <lineage>
        <taxon>Eukaryota</taxon>
        <taxon>Fungi</taxon>
        <taxon>Dikarya</taxon>
        <taxon>Ascomycota</taxon>
        <taxon>Pezizomycotina</taxon>
        <taxon>Dothideomycetes</taxon>
        <taxon>Pleosporomycetidae</taxon>
        <taxon>Pleosporales</taxon>
        <taxon>Pleosporineae</taxon>
        <taxon>Didymellaceae</taxon>
        <taxon>Epicoccum</taxon>
    </lineage>
</organism>
<dbReference type="InterPro" id="IPR005829">
    <property type="entry name" value="Sugar_transporter_CS"/>
</dbReference>
<accession>A0A1Y2LY48</accession>
<dbReference type="InParanoid" id="A0A1Y2LY48"/>
<proteinExistence type="inferred from homology"/>
<protein>
    <recommendedName>
        <fullName evidence="9">Major facilitator superfamily (MFS) profile domain-containing protein</fullName>
    </recommendedName>
</protein>
<evidence type="ECO:0000259" key="9">
    <source>
        <dbReference type="PROSITE" id="PS50850"/>
    </source>
</evidence>
<feature type="transmembrane region" description="Helical" evidence="8">
    <location>
        <begin position="389"/>
        <end position="413"/>
    </location>
</feature>
<dbReference type="PANTHER" id="PTHR48022:SF7">
    <property type="entry name" value="MAJOR FACILITATOR SUPERFAMILY (MFS) PROFILE DOMAIN-CONTAINING PROTEIN-RELATED"/>
    <property type="match status" value="1"/>
</dbReference>
<dbReference type="InterPro" id="IPR003663">
    <property type="entry name" value="Sugar/inositol_transpt"/>
</dbReference>
<comment type="subcellular location">
    <subcellularLocation>
        <location evidence="1">Membrane</location>
        <topology evidence="1">Multi-pass membrane protein</topology>
    </subcellularLocation>
</comment>
<keyword evidence="4 8" id="KW-0812">Transmembrane</keyword>
<dbReference type="InterPro" id="IPR020846">
    <property type="entry name" value="MFS_dom"/>
</dbReference>
<evidence type="ECO:0000256" key="2">
    <source>
        <dbReference type="ARBA" id="ARBA00010992"/>
    </source>
</evidence>
<sequence>MVYQIGNVYGITAIAVIGGGLFGFDISSMSAILPTQQYRCYFNQGPNGPEYSGDPNEKCSGPNANVQGGITAAMPGGSFIGALFSGYLTDKLGRRRAIQIGCAIWIIGSIISCAAQNIGMLIAGRFINGLSVGICSAQVPVYVTELAPPSKRGRVVGSQQWAITWGILIMYYISYGCTFLEGAKAFRVPWGIQMLPAVILAIGLVFLPESPRWLARKDRWDECHQVLTLVHGQGDPDSPFVSLEMAEIKQMIEFERQNADVSVKELFKPQMLNRLHIGIFTQIWSQLCGMNVAMYYINYIMSMAGLTGNTALVASSIQYVINVFMTVPALIWMDRWGRRPMFVIGAVLMMTWMFAISGLMATYGHAAPPGGLDNIAEQSWLIQGAPSRAVIACTFLFVASYAPTWGPASWVYPPELFPLRVRGKAVALTTSCNWIFNFALSYFVPPAFVAIKWKVYLIFAVFCAAMAIHTFFLFPETAGKTLEDIEEMFMEGVPAWKTKVDYTSRSAEKGNVDPEKIGGFDRSSVKVENADIGTKA</sequence>
<dbReference type="PROSITE" id="PS00216">
    <property type="entry name" value="SUGAR_TRANSPORT_1"/>
    <property type="match status" value="1"/>
</dbReference>
<evidence type="ECO:0000256" key="8">
    <source>
        <dbReference type="SAM" id="Phobius"/>
    </source>
</evidence>
<dbReference type="AlphaFoldDB" id="A0A1Y2LY48"/>
<dbReference type="InterPro" id="IPR036259">
    <property type="entry name" value="MFS_trans_sf"/>
</dbReference>
<dbReference type="PROSITE" id="PS50850">
    <property type="entry name" value="MFS"/>
    <property type="match status" value="1"/>
</dbReference>
<feature type="transmembrane region" description="Helical" evidence="8">
    <location>
        <begin position="187"/>
        <end position="207"/>
    </location>
</feature>
<feature type="domain" description="Major facilitator superfamily (MFS) profile" evidence="9">
    <location>
        <begin position="11"/>
        <end position="478"/>
    </location>
</feature>
<name>A0A1Y2LY48_EPING</name>
<feature type="transmembrane region" description="Helical" evidence="8">
    <location>
        <begin position="155"/>
        <end position="175"/>
    </location>
</feature>